<organism evidence="3 4">
    <name type="scientific">Variovorax boronicumulans</name>
    <dbReference type="NCBI Taxonomy" id="436515"/>
    <lineage>
        <taxon>Bacteria</taxon>
        <taxon>Pseudomonadati</taxon>
        <taxon>Pseudomonadota</taxon>
        <taxon>Betaproteobacteria</taxon>
        <taxon>Burkholderiales</taxon>
        <taxon>Comamonadaceae</taxon>
        <taxon>Variovorax</taxon>
    </lineage>
</organism>
<feature type="transmembrane region" description="Helical" evidence="1">
    <location>
        <begin position="815"/>
        <end position="839"/>
    </location>
</feature>
<protein>
    <recommendedName>
        <fullName evidence="2">Toxin VasX N-terminal region domain-containing protein</fullName>
    </recommendedName>
</protein>
<proteinExistence type="predicted"/>
<dbReference type="Proteomes" id="UP000217154">
    <property type="component" value="Chromosome"/>
</dbReference>
<evidence type="ECO:0000256" key="1">
    <source>
        <dbReference type="SAM" id="Phobius"/>
    </source>
</evidence>
<dbReference type="RefSeq" id="WP_095747201.1">
    <property type="nucleotide sequence ID" value="NZ_CP023284.1"/>
</dbReference>
<name>A0A250DSC1_9BURK</name>
<accession>A0A250DSC1</accession>
<evidence type="ECO:0000259" key="2">
    <source>
        <dbReference type="Pfam" id="PF20249"/>
    </source>
</evidence>
<dbReference type="InterPro" id="IPR048126">
    <property type="entry name" value="Toxin_VasX"/>
</dbReference>
<dbReference type="EMBL" id="CP023284">
    <property type="protein sequence ID" value="ATA57260.1"/>
    <property type="molecule type" value="Genomic_DNA"/>
</dbReference>
<dbReference type="NCBIfam" id="NF041559">
    <property type="entry name" value="BTH_I2691_fam"/>
    <property type="match status" value="1"/>
</dbReference>
<dbReference type="InterPro" id="IPR046864">
    <property type="entry name" value="VasX_N"/>
</dbReference>
<dbReference type="Pfam" id="PF20249">
    <property type="entry name" value="VasX_N"/>
    <property type="match status" value="1"/>
</dbReference>
<dbReference type="KEGG" id="vbo:CKY39_31570"/>
<reference evidence="3 4" key="1">
    <citation type="submission" date="2017-09" db="EMBL/GenBank/DDBJ databases">
        <title>The diverse metabolic capabilities of V. boronicumulans make it an excellent choice for continued studies on novel biodegradation.</title>
        <authorList>
            <person name="Sun S."/>
        </authorList>
    </citation>
    <scope>NUCLEOTIDE SEQUENCE [LARGE SCALE GENOMIC DNA]</scope>
    <source>
        <strain evidence="3 4">J1</strain>
    </source>
</reference>
<dbReference type="CDD" id="cd20707">
    <property type="entry name" value="MIX_III"/>
    <property type="match status" value="1"/>
</dbReference>
<evidence type="ECO:0000313" key="4">
    <source>
        <dbReference type="Proteomes" id="UP000217154"/>
    </source>
</evidence>
<keyword evidence="1" id="KW-0472">Membrane</keyword>
<keyword evidence="1" id="KW-0812">Transmembrane</keyword>
<dbReference type="AlphaFoldDB" id="A0A250DSC1"/>
<feature type="domain" description="Toxin VasX N-terminal region" evidence="2">
    <location>
        <begin position="9"/>
        <end position="123"/>
    </location>
</feature>
<evidence type="ECO:0000313" key="3">
    <source>
        <dbReference type="EMBL" id="ATA57260.1"/>
    </source>
</evidence>
<gene>
    <name evidence="3" type="ORF">CKY39_31570</name>
</gene>
<feature type="transmembrane region" description="Helical" evidence="1">
    <location>
        <begin position="756"/>
        <end position="778"/>
    </location>
</feature>
<keyword evidence="1" id="KW-1133">Transmembrane helix</keyword>
<sequence>MTDIALGANARYTVRVSRGGCIYALVERSGMRYWQAYLVVEDSLLYQFEPESPPKQPVEFSCERTSCGVGASVISIDKVNDVSAVWLMFSPSFLTKAKLDEYKKNADEYAAKGKMQVFDVKAWATVGTMQTHMLTPAHLKTDVPEFILYAQGKEALTSPLGLVMKEQLFPAISAAYAGTPPKPDGTENGYLGVLARRLAAQKAMVCVLFDHIGITQELNDFRNAPMEGVEHYLAMVDKYGASNLQRLQVYEAIREIENGMKTGVVTSTQKFQDDHRQWSDGRMNQQLEFAKRLRMEGRVEDAVSIEKDVESKRAVRELNYNQHLEAARRDAQEKWEKDYANRLDLNEMSLFDRTLKRHTQAASDAAVARAGDHLKWFEADRLVSAFDMFDPVNSPSGYDFAVQSAICTLGLSGCKVGEDKIDAWLKASSVERKNLYSRGIYYNQDTLIAEVTTANQQIKDAVGQVDYASALTTAVMLKATKGLVDGFKKVDSAFDEWARNQGQDFSKKWVKSLEIVLYHKASDMTRAVFRAGLGGVFDKGLTAVLSGQLYARLRATVGTLAYEELMLSIPKEKIAANAKARAQRRAEGRRSDKAAAGAAKVASQVDDSLEVLVADAQEKARAKVQLSLKEVEGNKSLPTNNYHQARIGVLLGCIEMIALGEKLTHFEFGTKGYLEVGGSAMAVGSIVLDTYYSSAKSIREIKPYSSVSAINKGADIVRGGFKLGAGVLGFGAGLCSASLDWMKFTQERNTTLATIYALRAVTGLVSAGLTIAAAFSYAKPLLGHMAKGYATHSVRYRVLLAAGELAGRWALRVRLLVWVARFNLVGLILTGIEIGYLLLRDDDLQNWCEKCVFRKEKVSQNWLGRQVTEDYFTEGSVQELTELEKAAQAVGVGG</sequence>